<dbReference type="InterPro" id="IPR006508">
    <property type="entry name" value="PsdUridine_synth_RluA-like"/>
</dbReference>
<comment type="similarity">
    <text evidence="1">Belongs to the pseudouridine synthase RluA family.</text>
</comment>
<dbReference type="InterPro" id="IPR006145">
    <property type="entry name" value="PsdUridine_synth_RsuA/RluA"/>
</dbReference>
<dbReference type="GO" id="GO:0003723">
    <property type="term" value="F:RNA binding"/>
    <property type="evidence" value="ECO:0007669"/>
    <property type="project" value="InterPro"/>
</dbReference>
<proteinExistence type="inferred from homology"/>
<dbReference type="GO" id="GO:0000455">
    <property type="term" value="P:enzyme-directed rRNA pseudouridine synthesis"/>
    <property type="evidence" value="ECO:0007669"/>
    <property type="project" value="TreeGrafter"/>
</dbReference>
<dbReference type="InterPro" id="IPR020103">
    <property type="entry name" value="PsdUridine_synth_cat_dom_sf"/>
</dbReference>
<dbReference type="SUPFAM" id="SSF55120">
    <property type="entry name" value="Pseudouridine synthase"/>
    <property type="match status" value="1"/>
</dbReference>
<name>A0A7X2GZK7_9NEIS</name>
<evidence type="ECO:0000313" key="4">
    <source>
        <dbReference type="Proteomes" id="UP000486297"/>
    </source>
</evidence>
<protein>
    <submittedName>
        <fullName evidence="3">TIGR01621 family pseudouridine synthase</fullName>
    </submittedName>
</protein>
<keyword evidence="4" id="KW-1185">Reference proteome</keyword>
<dbReference type="PANTHER" id="PTHR21600:SF87">
    <property type="entry name" value="RNA PSEUDOURIDYLATE SYNTHASE DOMAIN-CONTAINING PROTEIN 1"/>
    <property type="match status" value="1"/>
</dbReference>
<evidence type="ECO:0000259" key="2">
    <source>
        <dbReference type="Pfam" id="PF00849"/>
    </source>
</evidence>
<comment type="caution">
    <text evidence="3">The sequence shown here is derived from an EMBL/GenBank/DDBJ whole genome shotgun (WGS) entry which is preliminary data.</text>
</comment>
<dbReference type="GO" id="GO:0140098">
    <property type="term" value="F:catalytic activity, acting on RNA"/>
    <property type="evidence" value="ECO:0007669"/>
    <property type="project" value="UniProtKB-ARBA"/>
</dbReference>
<accession>A0A7X2GZK7</accession>
<feature type="domain" description="Pseudouridine synthase RsuA/RluA-like" evidence="2">
    <location>
        <begin position="10"/>
        <end position="153"/>
    </location>
</feature>
<dbReference type="GO" id="GO:0009982">
    <property type="term" value="F:pseudouridine synthase activity"/>
    <property type="evidence" value="ECO:0007669"/>
    <property type="project" value="InterPro"/>
</dbReference>
<dbReference type="InterPro" id="IPR050188">
    <property type="entry name" value="RluA_PseudoU_synthase"/>
</dbReference>
<dbReference type="InterPro" id="IPR006224">
    <property type="entry name" value="PsdUridine_synth_RluA-like_CS"/>
</dbReference>
<dbReference type="Gene3D" id="3.30.2350.10">
    <property type="entry name" value="Pseudouridine synthase"/>
    <property type="match status" value="1"/>
</dbReference>
<evidence type="ECO:0000313" key="3">
    <source>
        <dbReference type="EMBL" id="MRN37902.1"/>
    </source>
</evidence>
<dbReference type="NCBIfam" id="TIGR01621">
    <property type="entry name" value="RluA-like"/>
    <property type="match status" value="1"/>
</dbReference>
<dbReference type="Pfam" id="PF00849">
    <property type="entry name" value="PseudoU_synth_2"/>
    <property type="match status" value="1"/>
</dbReference>
<dbReference type="CDD" id="cd02869">
    <property type="entry name" value="PseudoU_synth_RluA_like"/>
    <property type="match status" value="1"/>
</dbReference>
<dbReference type="PANTHER" id="PTHR21600">
    <property type="entry name" value="MITOCHONDRIAL RNA PSEUDOURIDINE SYNTHASE"/>
    <property type="match status" value="1"/>
</dbReference>
<sequence length="212" mass="24109">MWVILFQNQNFVAINKPCHIAVHQEENQISLTQTLAAQLGLERVWLLHRLDKATSGVLLLALNEQTASELAQQFSDKTMCKTYLALSDTKPSKKQGWIKGRMEKSRRGAWKLTRDMANPAITQFHSHAIAPNLRLFVLQPHTGKTHQLRVAMKSLGSPILGDELYGGTPAERMYLHAWQIEFQHRGEHFKITAPLDTIWPSEYIYAVLSPSL</sequence>
<dbReference type="AlphaFoldDB" id="A0A7X2GZK7"/>
<organism evidence="3 4">
    <name type="scientific">Neisseria brasiliensis</name>
    <dbReference type="NCBI Taxonomy" id="2666100"/>
    <lineage>
        <taxon>Bacteria</taxon>
        <taxon>Pseudomonadati</taxon>
        <taxon>Pseudomonadota</taxon>
        <taxon>Betaproteobacteria</taxon>
        <taxon>Neisseriales</taxon>
        <taxon>Neisseriaceae</taxon>
        <taxon>Neisseria</taxon>
    </lineage>
</organism>
<dbReference type="Proteomes" id="UP000486297">
    <property type="component" value="Unassembled WGS sequence"/>
</dbReference>
<evidence type="ECO:0000256" key="1">
    <source>
        <dbReference type="ARBA" id="ARBA00010876"/>
    </source>
</evidence>
<dbReference type="PROSITE" id="PS01129">
    <property type="entry name" value="PSI_RLU"/>
    <property type="match status" value="1"/>
</dbReference>
<gene>
    <name evidence="3" type="ORF">GJU80_05210</name>
</gene>
<dbReference type="EMBL" id="WJXO01000001">
    <property type="protein sequence ID" value="MRN37902.1"/>
    <property type="molecule type" value="Genomic_DNA"/>
</dbReference>
<dbReference type="RefSeq" id="WP_095501760.1">
    <property type="nucleotide sequence ID" value="NZ_WJXO01000001.1"/>
</dbReference>
<reference evidence="3" key="1">
    <citation type="journal article" name="Emerg. Infect. Dis.">
        <title>Two cases of a newly characterized neisseria species.</title>
        <authorList>
            <person name="Mustapha M."/>
            <person name="Lemos A.P.S."/>
            <person name="Harrison L.H."/>
            <person name="Vantyne D."/>
            <person name="Sacchi C.T."/>
        </authorList>
    </citation>
    <scope>NUCLEOTIDE SEQUENCE</scope>
    <source>
        <strain evidence="3">N.95.16</strain>
    </source>
</reference>